<dbReference type="InterPro" id="IPR002213">
    <property type="entry name" value="UDP_glucos_trans"/>
</dbReference>
<sequence>VTLAAPENFTAQSISYSSIPQVIIDRKIMSSIDLKRLSREREYSDDDFKRNYLKQTIYLAKGMINTVYVPLYNVYKEIVEDINPDLFLCDYYLNNPCFDLAWKLGKPVVGITSTISYFLIVPALPYKSDPMFGCPVNMENESFYNRFRCAIISPLQFIWAANENLVDLNIQRTKVGVEPHWNPRGRISNILMLFDSFLGFEIPSVESPLHQEIGPIMRDIYPDLTPVLDSFLDTHPRTIYFAIGTYAVLSNQIVATILKSFLKLIDQDVIDGVIWATMNADTSKLTSLSDTDISMSVILNNNYSHIHITKRAPQFAILSHENTKLFLSHGGVSSSHEALYNAKPMLILPIFGDQLGNAQKLELAESFKGNAKRLQFLAKINSKRKYRGADLIEVVMNTAKHEGFKNESGVLQVDNEKLLRDWITPDTRMGYVRGNYLDVYGTAIILVLALSSGLSYILLMVTRYFYAKWLGNMNSQEFSRPKRE</sequence>
<dbReference type="Pfam" id="PF00201">
    <property type="entry name" value="UDPGT"/>
    <property type="match status" value="1"/>
</dbReference>
<keyword evidence="1" id="KW-0328">Glycosyltransferase</keyword>
<dbReference type="PANTHER" id="PTHR48043:SF145">
    <property type="entry name" value="FI06409P-RELATED"/>
    <property type="match status" value="1"/>
</dbReference>
<keyword evidence="3" id="KW-0472">Membrane</keyword>
<dbReference type="EMBL" id="CAJVQB010006030">
    <property type="protein sequence ID" value="CAG8675780.1"/>
    <property type="molecule type" value="Genomic_DNA"/>
</dbReference>
<keyword evidence="5" id="KW-1185">Reference proteome</keyword>
<protein>
    <submittedName>
        <fullName evidence="4">45517_t:CDS:1</fullName>
    </submittedName>
</protein>
<dbReference type="PANTHER" id="PTHR48043">
    <property type="entry name" value="EG:EG0003.4 PROTEIN-RELATED"/>
    <property type="match status" value="1"/>
</dbReference>
<feature type="non-terminal residue" evidence="4">
    <location>
        <position position="1"/>
    </location>
</feature>
<accession>A0ABN7UUD6</accession>
<evidence type="ECO:0000313" key="4">
    <source>
        <dbReference type="EMBL" id="CAG8675780.1"/>
    </source>
</evidence>
<dbReference type="SUPFAM" id="SSF53756">
    <property type="entry name" value="UDP-Glycosyltransferase/glycogen phosphorylase"/>
    <property type="match status" value="1"/>
</dbReference>
<keyword evidence="3" id="KW-0812">Transmembrane</keyword>
<proteinExistence type="predicted"/>
<organism evidence="4 5">
    <name type="scientific">Gigaspora margarita</name>
    <dbReference type="NCBI Taxonomy" id="4874"/>
    <lineage>
        <taxon>Eukaryota</taxon>
        <taxon>Fungi</taxon>
        <taxon>Fungi incertae sedis</taxon>
        <taxon>Mucoromycota</taxon>
        <taxon>Glomeromycotina</taxon>
        <taxon>Glomeromycetes</taxon>
        <taxon>Diversisporales</taxon>
        <taxon>Gigasporaceae</taxon>
        <taxon>Gigaspora</taxon>
    </lineage>
</organism>
<reference evidence="4 5" key="1">
    <citation type="submission" date="2021-06" db="EMBL/GenBank/DDBJ databases">
        <authorList>
            <person name="Kallberg Y."/>
            <person name="Tangrot J."/>
            <person name="Rosling A."/>
        </authorList>
    </citation>
    <scope>NUCLEOTIDE SEQUENCE [LARGE SCALE GENOMIC DNA]</scope>
    <source>
        <strain evidence="4 5">120-4 pot B 10/14</strain>
    </source>
</reference>
<dbReference type="InterPro" id="IPR050271">
    <property type="entry name" value="UDP-glycosyltransferase"/>
</dbReference>
<dbReference type="Gene3D" id="3.40.50.2000">
    <property type="entry name" value="Glycogen Phosphorylase B"/>
    <property type="match status" value="1"/>
</dbReference>
<evidence type="ECO:0000256" key="3">
    <source>
        <dbReference type="SAM" id="Phobius"/>
    </source>
</evidence>
<keyword evidence="2" id="KW-0808">Transferase</keyword>
<name>A0ABN7UUD6_GIGMA</name>
<evidence type="ECO:0000256" key="1">
    <source>
        <dbReference type="ARBA" id="ARBA00022676"/>
    </source>
</evidence>
<dbReference type="CDD" id="cd03784">
    <property type="entry name" value="GT1_Gtf-like"/>
    <property type="match status" value="1"/>
</dbReference>
<feature type="transmembrane region" description="Helical" evidence="3">
    <location>
        <begin position="439"/>
        <end position="466"/>
    </location>
</feature>
<gene>
    <name evidence="4" type="ORF">GMARGA_LOCUS10681</name>
</gene>
<dbReference type="Proteomes" id="UP000789901">
    <property type="component" value="Unassembled WGS sequence"/>
</dbReference>
<comment type="caution">
    <text evidence="4">The sequence shown here is derived from an EMBL/GenBank/DDBJ whole genome shotgun (WGS) entry which is preliminary data.</text>
</comment>
<keyword evidence="3" id="KW-1133">Transmembrane helix</keyword>
<evidence type="ECO:0000256" key="2">
    <source>
        <dbReference type="ARBA" id="ARBA00022679"/>
    </source>
</evidence>
<evidence type="ECO:0000313" key="5">
    <source>
        <dbReference type="Proteomes" id="UP000789901"/>
    </source>
</evidence>